<dbReference type="AlphaFoldDB" id="A0A9Q0YX66"/>
<comment type="caution">
    <text evidence="1">The sequence shown here is derived from an EMBL/GenBank/DDBJ whole genome shotgun (WGS) entry which is preliminary data.</text>
</comment>
<organism evidence="1 2">
    <name type="scientific">Salix purpurea</name>
    <name type="common">Purple osier willow</name>
    <dbReference type="NCBI Taxonomy" id="77065"/>
    <lineage>
        <taxon>Eukaryota</taxon>
        <taxon>Viridiplantae</taxon>
        <taxon>Streptophyta</taxon>
        <taxon>Embryophyta</taxon>
        <taxon>Tracheophyta</taxon>
        <taxon>Spermatophyta</taxon>
        <taxon>Magnoliopsida</taxon>
        <taxon>eudicotyledons</taxon>
        <taxon>Gunneridae</taxon>
        <taxon>Pentapetalae</taxon>
        <taxon>rosids</taxon>
        <taxon>fabids</taxon>
        <taxon>Malpighiales</taxon>
        <taxon>Salicaceae</taxon>
        <taxon>Saliceae</taxon>
        <taxon>Salix</taxon>
    </lineage>
</organism>
<sequence>MHMLKYLYLVATPFDLICPLAQIKVFNLLCYHQPLLHSGLISVLFQSSNFGVSKLKALCSASWSDSGSHPAD</sequence>
<proteinExistence type="predicted"/>
<keyword evidence="2" id="KW-1185">Reference proteome</keyword>
<reference evidence="1" key="2">
    <citation type="journal article" date="2023" name="Int. J. Mol. Sci.">
        <title>De Novo Assembly and Annotation of 11 Diverse Shrub Willow (Salix) Genomes Reveals Novel Gene Organization in Sex-Linked Regions.</title>
        <authorList>
            <person name="Hyden B."/>
            <person name="Feng K."/>
            <person name="Yates T.B."/>
            <person name="Jawdy S."/>
            <person name="Cereghino C."/>
            <person name="Smart L.B."/>
            <person name="Muchero W."/>
        </authorList>
    </citation>
    <scope>NUCLEOTIDE SEQUENCE</scope>
    <source>
        <tissue evidence="1">Shoot tip</tissue>
    </source>
</reference>
<evidence type="ECO:0000313" key="1">
    <source>
        <dbReference type="EMBL" id="KAJ6713203.1"/>
    </source>
</evidence>
<evidence type="ECO:0000313" key="2">
    <source>
        <dbReference type="Proteomes" id="UP001151532"/>
    </source>
</evidence>
<name>A0A9Q0YX66_SALPP</name>
<dbReference type="Proteomes" id="UP001151532">
    <property type="component" value="Chromosome 1"/>
</dbReference>
<reference evidence="1" key="1">
    <citation type="submission" date="2022-11" db="EMBL/GenBank/DDBJ databases">
        <authorList>
            <person name="Hyden B.L."/>
            <person name="Feng K."/>
            <person name="Yates T."/>
            <person name="Jawdy S."/>
            <person name="Smart L.B."/>
            <person name="Muchero W."/>
        </authorList>
    </citation>
    <scope>NUCLEOTIDE SEQUENCE</scope>
    <source>
        <tissue evidence="1">Shoot tip</tissue>
    </source>
</reference>
<dbReference type="EMBL" id="JAPFFK010000015">
    <property type="protein sequence ID" value="KAJ6713203.1"/>
    <property type="molecule type" value="Genomic_DNA"/>
</dbReference>
<gene>
    <name evidence="1" type="ORF">OIU79_009238</name>
</gene>
<accession>A0A9Q0YX66</accession>
<protein>
    <submittedName>
        <fullName evidence="1">Uncharacterized protein</fullName>
    </submittedName>
</protein>